<gene>
    <name evidence="2" type="ORF">NAEGRDRAFT_64679</name>
</gene>
<dbReference type="RefSeq" id="XP_002680057.1">
    <property type="nucleotide sequence ID" value="XM_002680011.1"/>
</dbReference>
<dbReference type="EMBL" id="GG738855">
    <property type="protein sequence ID" value="EFC47313.1"/>
    <property type="molecule type" value="Genomic_DNA"/>
</dbReference>
<accession>D2V759</accession>
<sequence length="637" mass="74636">MMMRRVLKKNSVMITRRREFDCWDCRKINSSSSKFFSTSSRTRNDEKNIVEQVTDSPLLDVNLTQSRSTRSSMVNSKPNVVLNRNIVSPMQNNKHLKKKNSSPEEKDRKKGEQDISLVKRKKIIDKKVESVNEESSFEELLELKQFQKMKPYTGKARDEALVKEYLKFLETCPSIRDFNKKLDIFAKKERHDLSEPAFKQLLHFLTHIDLEYLDSMKIRILKPNYHTFNITMMSYLTVGDVPAVHSLFDSIPIWTGMKPSYVNFVTLLTAYCRVGDFKNLNELFRKFIDGKLEIQEGLNDQKAITCVFSVMMKSLVDRGQVAKVEEMYQTFLSMNLSPSPFLFNIMLNVYKIRQNYDKCIEIYESYECPDRHITQTMLMIYGRMGKIKEMEKVFTTIEKPNDFTFILMTKAYCGAKMESQAEEYFSRVANRDENLICRMMEMYASKENVKKLEQMFLLINKPTIASIYIYIDGISRFGNYDKVNDVVNLIPPEKYTGNIWACHLQSAVKTKFDNSEQYMERVQSVFYSKPKNISWKDNNFGLKLYKLALGKQASAQKAKQKDAVKPITEIYKEFAEKKVKLALDGVDEGKFQTRDRFHEQFALNNDSIYRPDYVSPYEAFLDGYYKKKKDPTHNDID</sequence>
<dbReference type="AlphaFoldDB" id="D2V759"/>
<name>D2V759_NAEGR</name>
<dbReference type="GeneID" id="8848967"/>
<dbReference type="PANTHER" id="PTHR46862:SF3">
    <property type="entry name" value="OS07G0661900 PROTEIN"/>
    <property type="match status" value="1"/>
</dbReference>
<dbReference type="InterPro" id="IPR011990">
    <property type="entry name" value="TPR-like_helical_dom_sf"/>
</dbReference>
<dbReference type="InterPro" id="IPR002885">
    <property type="entry name" value="PPR_rpt"/>
</dbReference>
<evidence type="ECO:0000313" key="3">
    <source>
        <dbReference type="Proteomes" id="UP000006671"/>
    </source>
</evidence>
<dbReference type="KEGG" id="ngr:NAEGRDRAFT_64679"/>
<organism evidence="3">
    <name type="scientific">Naegleria gruberi</name>
    <name type="common">Amoeba</name>
    <dbReference type="NCBI Taxonomy" id="5762"/>
    <lineage>
        <taxon>Eukaryota</taxon>
        <taxon>Discoba</taxon>
        <taxon>Heterolobosea</taxon>
        <taxon>Tetramitia</taxon>
        <taxon>Eutetramitia</taxon>
        <taxon>Vahlkampfiidae</taxon>
        <taxon>Naegleria</taxon>
    </lineage>
</organism>
<dbReference type="Proteomes" id="UP000006671">
    <property type="component" value="Unassembled WGS sequence"/>
</dbReference>
<evidence type="ECO:0000313" key="2">
    <source>
        <dbReference type="EMBL" id="EFC47313.1"/>
    </source>
</evidence>
<keyword evidence="3" id="KW-1185">Reference proteome</keyword>
<proteinExistence type="predicted"/>
<dbReference type="OrthoDB" id="185373at2759"/>
<dbReference type="PANTHER" id="PTHR46862">
    <property type="entry name" value="OS07G0661900 PROTEIN"/>
    <property type="match status" value="1"/>
</dbReference>
<reference evidence="2 3" key="1">
    <citation type="journal article" date="2010" name="Cell">
        <title>The genome of Naegleria gruberi illuminates early eukaryotic versatility.</title>
        <authorList>
            <person name="Fritz-Laylin L.K."/>
            <person name="Prochnik S.E."/>
            <person name="Ginger M.L."/>
            <person name="Dacks J.B."/>
            <person name="Carpenter M.L."/>
            <person name="Field M.C."/>
            <person name="Kuo A."/>
            <person name="Paredez A."/>
            <person name="Chapman J."/>
            <person name="Pham J."/>
            <person name="Shu S."/>
            <person name="Neupane R."/>
            <person name="Cipriano M."/>
            <person name="Mancuso J."/>
            <person name="Tu H."/>
            <person name="Salamov A."/>
            <person name="Lindquist E."/>
            <person name="Shapiro H."/>
            <person name="Lucas S."/>
            <person name="Grigoriev I.V."/>
            <person name="Cande W.Z."/>
            <person name="Fulton C."/>
            <person name="Rokhsar D.S."/>
            <person name="Dawson S.C."/>
        </authorList>
    </citation>
    <scope>NUCLEOTIDE SEQUENCE [LARGE SCALE GENOMIC DNA]</scope>
    <source>
        <strain evidence="2 3">NEG-M</strain>
    </source>
</reference>
<dbReference type="STRING" id="5762.D2V759"/>
<dbReference type="Gene3D" id="1.25.40.10">
    <property type="entry name" value="Tetratricopeptide repeat domain"/>
    <property type="match status" value="2"/>
</dbReference>
<feature type="compositionally biased region" description="Polar residues" evidence="1">
    <location>
        <begin position="65"/>
        <end position="78"/>
    </location>
</feature>
<dbReference type="Pfam" id="PF01535">
    <property type="entry name" value="PPR"/>
    <property type="match status" value="1"/>
</dbReference>
<dbReference type="InParanoid" id="D2V759"/>
<evidence type="ECO:0000256" key="1">
    <source>
        <dbReference type="SAM" id="MobiDB-lite"/>
    </source>
</evidence>
<feature type="compositionally biased region" description="Basic and acidic residues" evidence="1">
    <location>
        <begin position="101"/>
        <end position="112"/>
    </location>
</feature>
<dbReference type="eggNOG" id="KOG4197">
    <property type="taxonomic scope" value="Eukaryota"/>
</dbReference>
<feature type="region of interest" description="Disordered" evidence="1">
    <location>
        <begin position="65"/>
        <end position="112"/>
    </location>
</feature>
<protein>
    <submittedName>
        <fullName evidence="2">Predicted protein</fullName>
    </submittedName>
</protein>
<dbReference type="VEuPathDB" id="AmoebaDB:NAEGRDRAFT_64679"/>